<keyword evidence="3" id="KW-1185">Reference proteome</keyword>
<dbReference type="STRING" id="177199.A0A420Y4I0"/>
<evidence type="ECO:0000256" key="1">
    <source>
        <dbReference type="SAM" id="MobiDB-lite"/>
    </source>
</evidence>
<reference evidence="2 3" key="1">
    <citation type="submission" date="2018-08" db="EMBL/GenBank/DDBJ databases">
        <title>Draft genome of the lignicolous fungus Coniochaeta pulveracea.</title>
        <authorList>
            <person name="Borstlap C.J."/>
            <person name="De Witt R.N."/>
            <person name="Botha A."/>
            <person name="Volschenk H."/>
        </authorList>
    </citation>
    <scope>NUCLEOTIDE SEQUENCE [LARGE SCALE GENOMIC DNA]</scope>
    <source>
        <strain evidence="2 3">CAB683</strain>
    </source>
</reference>
<feature type="region of interest" description="Disordered" evidence="1">
    <location>
        <begin position="159"/>
        <end position="201"/>
    </location>
</feature>
<sequence>MPRFPVPFGRRKSNADTLENEAITGPSFRVLERTEVAPGKSFEAGARYAAGKPHSISSSKPIVSDLRVDDNLFADFKTNRGSGSSNTTKTISTDTSSRHSNVSTAPSSADLSHQQDEFKNTTARKPLGDGVSKSPSGFLNRAGRTFSFGQKKHLANTSVSVADEPLPPLPRPPVFQRSEDSYSGNRSRATTSSTSKTVTPPKLEEDFNLDLGRDFSKMFALDKRASVMTVRGSGTEPSGRQPLGPRSLTGNRLMQPAPIEIDNAAKIDAAPYSYDSHHSNDGLLTSSPVGTSPGNENGPLAVNRQPSPVSGPSLGTTNPPGTRKLSGFFGRRSPATTLEEAEDEESKLLKDSLSAVNKFMTGSEPPAPVPKPAPTTRYRRNEDTFGGSSSEYRSNHVKTPEYQADDDNLFENSLAQSSHVANRFVTQKPSPPRNKVMTPAQFEKYRRDKERNAPADSSEEKSDDEEEIDYDDEEDEVEKARQQAKQRRKQEAHMAVYRQQMMKVTGEANGSAPARPSVQTSLSTPNLPMLGEHGKTSDSEEDEEVPLAILAAHGFPNKARPPARLSSMMSNPNLRAAAQPSYQRPGSVAGDAPTAGASGGGRLPAFARNLPKDPFLGAGLVHNPVRESFALGGGGPAPAGNVPGTMPPGGLVGVIANEERSRAMRRGSPAVGGHQLTPADAINGIPPHMMYANRPVSTMMGPGDPAQMQMNVQMQQFMQMQMQFMQLMAGQQGGNPGMRPMSHMPPPPGSVMGMPTDMGGGMLQPGMGGQDMRHSFVGNVGNGSVVDFPRGDLHNRSMSMVQPSSSSWFQPPPANPGFVPSTAPSIHIQGVGYAPSIAPSERSNVGLPGRYRPVSHMPAATAAPADQMPRTSTMSGALAGFDKQQPKVITTTIKKIGGNASDDDEEEGWAAMKEKREKKRSLWKNKKSFGADIGALIS</sequence>
<feature type="compositionally biased region" description="Polar residues" evidence="1">
    <location>
        <begin position="79"/>
        <end position="112"/>
    </location>
</feature>
<proteinExistence type="predicted"/>
<feature type="region of interest" description="Disordered" evidence="1">
    <location>
        <begin position="898"/>
        <end position="922"/>
    </location>
</feature>
<organism evidence="2 3">
    <name type="scientific">Coniochaeta pulveracea</name>
    <dbReference type="NCBI Taxonomy" id="177199"/>
    <lineage>
        <taxon>Eukaryota</taxon>
        <taxon>Fungi</taxon>
        <taxon>Dikarya</taxon>
        <taxon>Ascomycota</taxon>
        <taxon>Pezizomycotina</taxon>
        <taxon>Sordariomycetes</taxon>
        <taxon>Sordariomycetidae</taxon>
        <taxon>Coniochaetales</taxon>
        <taxon>Coniochaetaceae</taxon>
        <taxon>Coniochaeta</taxon>
    </lineage>
</organism>
<dbReference type="EMBL" id="QVQW01000051">
    <property type="protein sequence ID" value="RKU42791.1"/>
    <property type="molecule type" value="Genomic_DNA"/>
</dbReference>
<feature type="compositionally biased region" description="Polar residues" evidence="1">
    <location>
        <begin position="304"/>
        <end position="320"/>
    </location>
</feature>
<gene>
    <name evidence="2" type="ORF">DL546_003613</name>
</gene>
<dbReference type="AlphaFoldDB" id="A0A420Y4I0"/>
<feature type="region of interest" description="Disordered" evidence="1">
    <location>
        <begin position="577"/>
        <end position="605"/>
    </location>
</feature>
<feature type="region of interest" description="Disordered" evidence="1">
    <location>
        <begin position="1"/>
        <end position="20"/>
    </location>
</feature>
<feature type="compositionally biased region" description="Polar residues" evidence="1">
    <location>
        <begin position="517"/>
        <end position="526"/>
    </location>
</feature>
<name>A0A420Y4I0_9PEZI</name>
<feature type="region of interest" description="Disordered" evidence="1">
    <location>
        <begin position="75"/>
        <end position="138"/>
    </location>
</feature>
<dbReference type="OrthoDB" id="5396252at2759"/>
<evidence type="ECO:0000313" key="2">
    <source>
        <dbReference type="EMBL" id="RKU42791.1"/>
    </source>
</evidence>
<feature type="compositionally biased region" description="Polar residues" evidence="1">
    <location>
        <begin position="410"/>
        <end position="428"/>
    </location>
</feature>
<dbReference type="PANTHER" id="PTHR42068">
    <property type="entry name" value="YALI0B18964P"/>
    <property type="match status" value="1"/>
</dbReference>
<feature type="compositionally biased region" description="Low complexity" evidence="1">
    <location>
        <begin position="183"/>
        <end position="199"/>
    </location>
</feature>
<feature type="compositionally biased region" description="Polar residues" evidence="1">
    <location>
        <begin position="282"/>
        <end position="295"/>
    </location>
</feature>
<evidence type="ECO:0000313" key="3">
    <source>
        <dbReference type="Proteomes" id="UP000275385"/>
    </source>
</evidence>
<feature type="compositionally biased region" description="Acidic residues" evidence="1">
    <location>
        <begin position="461"/>
        <end position="477"/>
    </location>
</feature>
<feature type="compositionally biased region" description="Basic and acidic residues" evidence="1">
    <location>
        <begin position="443"/>
        <end position="453"/>
    </location>
</feature>
<feature type="region of interest" description="Disordered" evidence="1">
    <location>
        <begin position="358"/>
        <end position="541"/>
    </location>
</feature>
<protein>
    <submittedName>
        <fullName evidence="2">Uncharacterized protein</fullName>
    </submittedName>
</protein>
<comment type="caution">
    <text evidence="2">The sequence shown here is derived from an EMBL/GenBank/DDBJ whole genome shotgun (WGS) entry which is preliminary data.</text>
</comment>
<feature type="region of interest" description="Disordered" evidence="1">
    <location>
        <begin position="278"/>
        <end position="331"/>
    </location>
</feature>
<dbReference type="PANTHER" id="PTHR42068:SF1">
    <property type="entry name" value="YALI0B18964P"/>
    <property type="match status" value="1"/>
</dbReference>
<accession>A0A420Y4I0</accession>
<dbReference type="Proteomes" id="UP000275385">
    <property type="component" value="Unassembled WGS sequence"/>
</dbReference>
<feature type="region of interest" description="Disordered" evidence="1">
    <location>
        <begin position="230"/>
        <end position="252"/>
    </location>
</feature>